<organism evidence="3 4">
    <name type="scientific">Nocardioides nanhaiensis</name>
    <dbReference type="NCBI Taxonomy" id="1476871"/>
    <lineage>
        <taxon>Bacteria</taxon>
        <taxon>Bacillati</taxon>
        <taxon>Actinomycetota</taxon>
        <taxon>Actinomycetes</taxon>
        <taxon>Propionibacteriales</taxon>
        <taxon>Nocardioidaceae</taxon>
        <taxon>Nocardioides</taxon>
    </lineage>
</organism>
<feature type="region of interest" description="Disordered" evidence="1">
    <location>
        <begin position="1"/>
        <end position="56"/>
    </location>
</feature>
<protein>
    <recommendedName>
        <fullName evidence="2">SseB protein N-terminal domain-containing protein</fullName>
    </recommendedName>
</protein>
<evidence type="ECO:0000313" key="3">
    <source>
        <dbReference type="EMBL" id="GAA4699542.1"/>
    </source>
</evidence>
<dbReference type="Proteomes" id="UP001500621">
    <property type="component" value="Unassembled WGS sequence"/>
</dbReference>
<dbReference type="InterPro" id="IPR009839">
    <property type="entry name" value="SseB_N"/>
</dbReference>
<evidence type="ECO:0000256" key="1">
    <source>
        <dbReference type="SAM" id="MobiDB-lite"/>
    </source>
</evidence>
<accession>A0ABP8X5K1</accession>
<reference evidence="4" key="1">
    <citation type="journal article" date="2019" name="Int. J. Syst. Evol. Microbiol.">
        <title>The Global Catalogue of Microorganisms (GCM) 10K type strain sequencing project: providing services to taxonomists for standard genome sequencing and annotation.</title>
        <authorList>
            <consortium name="The Broad Institute Genomics Platform"/>
            <consortium name="The Broad Institute Genome Sequencing Center for Infectious Disease"/>
            <person name="Wu L."/>
            <person name="Ma J."/>
        </authorList>
    </citation>
    <scope>NUCLEOTIDE SEQUENCE [LARGE SCALE GENOMIC DNA]</scope>
    <source>
        <strain evidence="4">JCM 18127</strain>
    </source>
</reference>
<proteinExistence type="predicted"/>
<comment type="caution">
    <text evidence="3">The sequence shown here is derived from an EMBL/GenBank/DDBJ whole genome shotgun (WGS) entry which is preliminary data.</text>
</comment>
<gene>
    <name evidence="3" type="ORF">GCM10023226_42960</name>
</gene>
<dbReference type="EMBL" id="BAABIM010000005">
    <property type="protein sequence ID" value="GAA4699542.1"/>
    <property type="molecule type" value="Genomic_DNA"/>
</dbReference>
<name>A0ABP8X5K1_9ACTN</name>
<sequence>MHQITSPDAVPVARRRATRRQTGGMSEQPGPPDQSPADRERLLQGSPYTDDDGSPDVGLARALAALAADPDALELKAAALGALATARLLVPVVAVLGEVEVGPDGLARDKSSDMATVLLTGADGRTALLAFSGTATLQQWRADARPVPVAAQLAAQTALQEGAAAIVLDVAGPTRLVLEGADLQAVAAGARLVRVGEELAWIGSAGESPDSMQR</sequence>
<dbReference type="Pfam" id="PF07179">
    <property type="entry name" value="SseB"/>
    <property type="match status" value="1"/>
</dbReference>
<keyword evidence="4" id="KW-1185">Reference proteome</keyword>
<evidence type="ECO:0000259" key="2">
    <source>
        <dbReference type="Pfam" id="PF07179"/>
    </source>
</evidence>
<evidence type="ECO:0000313" key="4">
    <source>
        <dbReference type="Proteomes" id="UP001500621"/>
    </source>
</evidence>
<feature type="domain" description="SseB protein N-terminal" evidence="2">
    <location>
        <begin position="59"/>
        <end position="184"/>
    </location>
</feature>